<dbReference type="Proteomes" id="UP000230390">
    <property type="component" value="Unassembled WGS sequence"/>
</dbReference>
<dbReference type="GO" id="GO:0004672">
    <property type="term" value="F:protein kinase activity"/>
    <property type="evidence" value="ECO:0007669"/>
    <property type="project" value="UniProtKB-ARBA"/>
</dbReference>
<evidence type="ECO:0000313" key="4">
    <source>
        <dbReference type="EMBL" id="PIL42726.1"/>
    </source>
</evidence>
<sequence>MTPWVISSQKYHFCYLRQTTQPAYDEVFPTVPAGCMSDLAAPSAPSLRAIFAGEARVHMAALDAGLAALARGAAAHARDAMLDALHTLAGAARAVDLRELEWLSQALERVIGAAAKANAELSAPRRALLAEAVALAHQLLGGAGEHSGKRPLTLVAQLDALARELAVVTPCNRSPEHRTATP</sequence>
<dbReference type="SUPFAM" id="SSF47226">
    <property type="entry name" value="Histidine-containing phosphotransfer domain, HPT domain"/>
    <property type="match status" value="1"/>
</dbReference>
<evidence type="ECO:0000259" key="3">
    <source>
        <dbReference type="PROSITE" id="PS50894"/>
    </source>
</evidence>
<feature type="domain" description="HPt" evidence="3">
    <location>
        <begin position="40"/>
        <end position="143"/>
    </location>
</feature>
<feature type="modified residue" description="Phosphohistidine" evidence="2">
    <location>
        <position position="86"/>
    </location>
</feature>
<protein>
    <recommendedName>
        <fullName evidence="3">HPt domain-containing protein</fullName>
    </recommendedName>
</protein>
<accession>A0A2G8T9J5</accession>
<reference evidence="4 5" key="1">
    <citation type="submission" date="2017-10" db="EMBL/GenBank/DDBJ databases">
        <title>Massilia psychrophilum sp. nov., a novel purple-pigmented bacterium isolated from Tianshan glacier, Xinjiang Municipality, China.</title>
        <authorList>
            <person name="Wang H."/>
        </authorList>
    </citation>
    <scope>NUCLEOTIDE SEQUENCE [LARGE SCALE GENOMIC DNA]</scope>
    <source>
        <strain evidence="4 5">JCM 30074</strain>
    </source>
</reference>
<evidence type="ECO:0000256" key="1">
    <source>
        <dbReference type="ARBA" id="ARBA00023012"/>
    </source>
</evidence>
<gene>
    <name evidence="4" type="ORF">CR105_22925</name>
</gene>
<dbReference type="GO" id="GO:0000160">
    <property type="term" value="P:phosphorelay signal transduction system"/>
    <property type="evidence" value="ECO:0007669"/>
    <property type="project" value="UniProtKB-KW"/>
</dbReference>
<proteinExistence type="predicted"/>
<dbReference type="AlphaFoldDB" id="A0A2G8T9J5"/>
<dbReference type="PROSITE" id="PS50894">
    <property type="entry name" value="HPT"/>
    <property type="match status" value="1"/>
</dbReference>
<keyword evidence="5" id="KW-1185">Reference proteome</keyword>
<dbReference type="InterPro" id="IPR036641">
    <property type="entry name" value="HPT_dom_sf"/>
</dbReference>
<name>A0A2G8T9J5_9BURK</name>
<dbReference type="Pfam" id="PF01627">
    <property type="entry name" value="Hpt"/>
    <property type="match status" value="1"/>
</dbReference>
<evidence type="ECO:0000256" key="2">
    <source>
        <dbReference type="PROSITE-ProRule" id="PRU00110"/>
    </source>
</evidence>
<dbReference type="InterPro" id="IPR008207">
    <property type="entry name" value="Sig_transdc_His_kin_Hpt_dom"/>
</dbReference>
<keyword evidence="1" id="KW-0902">Two-component regulatory system</keyword>
<dbReference type="EMBL" id="PDOC01000022">
    <property type="protein sequence ID" value="PIL42726.1"/>
    <property type="molecule type" value="Genomic_DNA"/>
</dbReference>
<comment type="caution">
    <text evidence="4">The sequence shown here is derived from an EMBL/GenBank/DDBJ whole genome shotgun (WGS) entry which is preliminary data.</text>
</comment>
<keyword evidence="2" id="KW-0597">Phosphoprotein</keyword>
<organism evidence="4 5">
    <name type="scientific">Massilia eurypsychrophila</name>
    <dbReference type="NCBI Taxonomy" id="1485217"/>
    <lineage>
        <taxon>Bacteria</taxon>
        <taxon>Pseudomonadati</taxon>
        <taxon>Pseudomonadota</taxon>
        <taxon>Betaproteobacteria</taxon>
        <taxon>Burkholderiales</taxon>
        <taxon>Oxalobacteraceae</taxon>
        <taxon>Telluria group</taxon>
        <taxon>Massilia</taxon>
    </lineage>
</organism>
<evidence type="ECO:0000313" key="5">
    <source>
        <dbReference type="Proteomes" id="UP000230390"/>
    </source>
</evidence>
<dbReference type="Gene3D" id="1.20.120.160">
    <property type="entry name" value="HPT domain"/>
    <property type="match status" value="1"/>
</dbReference>
<dbReference type="SMART" id="SM00073">
    <property type="entry name" value="HPT"/>
    <property type="match status" value="1"/>
</dbReference>